<sequence>FIFYQEINIENEESCLLISIPTTSN</sequence>
<feature type="non-terminal residue" evidence="1">
    <location>
        <position position="1"/>
    </location>
</feature>
<accession>E4YYI7</accession>
<dbReference type="AlphaFoldDB" id="E4YYI7"/>
<name>E4YYI7_OIKDI</name>
<evidence type="ECO:0000313" key="1">
    <source>
        <dbReference type="EMBL" id="CBY40515.1"/>
    </source>
</evidence>
<reference evidence="1" key="1">
    <citation type="journal article" date="2010" name="Science">
        <title>Plasticity of animal genome architecture unmasked by rapid evolution of a pelagic tunicate.</title>
        <authorList>
            <person name="Denoeud F."/>
            <person name="Henriet S."/>
            <person name="Mungpakdee S."/>
            <person name="Aury J.M."/>
            <person name="Da Silva C."/>
            <person name="Brinkmann H."/>
            <person name="Mikhaleva J."/>
            <person name="Olsen L.C."/>
            <person name="Jubin C."/>
            <person name="Canestro C."/>
            <person name="Bouquet J.M."/>
            <person name="Danks G."/>
            <person name="Poulain J."/>
            <person name="Campsteijn C."/>
            <person name="Adamski M."/>
            <person name="Cross I."/>
            <person name="Yadetie F."/>
            <person name="Muffato M."/>
            <person name="Louis A."/>
            <person name="Butcher S."/>
            <person name="Tsagkogeorga G."/>
            <person name="Konrad A."/>
            <person name="Singh S."/>
            <person name="Jensen M.F."/>
            <person name="Cong E.H."/>
            <person name="Eikeseth-Otteraa H."/>
            <person name="Noel B."/>
            <person name="Anthouard V."/>
            <person name="Porcel B.M."/>
            <person name="Kachouri-Lafond R."/>
            <person name="Nishino A."/>
            <person name="Ugolini M."/>
            <person name="Chourrout P."/>
            <person name="Nishida H."/>
            <person name="Aasland R."/>
            <person name="Huzurbazar S."/>
            <person name="Westhof E."/>
            <person name="Delsuc F."/>
            <person name="Lehrach H."/>
            <person name="Reinhardt R."/>
            <person name="Weissenbach J."/>
            <person name="Roy S.W."/>
            <person name="Artiguenave F."/>
            <person name="Postlethwait J.H."/>
            <person name="Manak J.R."/>
            <person name="Thompson E.M."/>
            <person name="Jaillon O."/>
            <person name="Du Pasquier L."/>
            <person name="Boudinot P."/>
            <person name="Liberles D.A."/>
            <person name="Volff J.N."/>
            <person name="Philippe H."/>
            <person name="Lenhard B."/>
            <person name="Roest Crollius H."/>
            <person name="Wincker P."/>
            <person name="Chourrout D."/>
        </authorList>
    </citation>
    <scope>NUCLEOTIDE SEQUENCE [LARGE SCALE GENOMIC DNA]</scope>
</reference>
<protein>
    <submittedName>
        <fullName evidence="1">Uncharacterized protein</fullName>
    </submittedName>
</protein>
<dbReference type="EMBL" id="FN655965">
    <property type="protein sequence ID" value="CBY40515.1"/>
    <property type="molecule type" value="Genomic_DNA"/>
</dbReference>
<organism evidence="1">
    <name type="scientific">Oikopleura dioica</name>
    <name type="common">Tunicate</name>
    <dbReference type="NCBI Taxonomy" id="34765"/>
    <lineage>
        <taxon>Eukaryota</taxon>
        <taxon>Metazoa</taxon>
        <taxon>Chordata</taxon>
        <taxon>Tunicata</taxon>
        <taxon>Appendicularia</taxon>
        <taxon>Copelata</taxon>
        <taxon>Oikopleuridae</taxon>
        <taxon>Oikopleura</taxon>
    </lineage>
</organism>
<dbReference type="Proteomes" id="UP000011014">
    <property type="component" value="Unassembled WGS sequence"/>
</dbReference>
<proteinExistence type="predicted"/>
<gene>
    <name evidence="1" type="ORF">GSOID_T00022530001</name>
</gene>